<dbReference type="SUPFAM" id="SSF46785">
    <property type="entry name" value="Winged helix' DNA-binding domain"/>
    <property type="match status" value="1"/>
</dbReference>
<dbReference type="CDD" id="cd00090">
    <property type="entry name" value="HTH_ARSR"/>
    <property type="match status" value="1"/>
</dbReference>
<keyword evidence="3" id="KW-0238">DNA-binding</keyword>
<dbReference type="RefSeq" id="WP_123400564.1">
    <property type="nucleotide sequence ID" value="NZ_RJVI01000001.1"/>
</dbReference>
<feature type="domain" description="HTH marR-type" evidence="2">
    <location>
        <begin position="4"/>
        <end position="139"/>
    </location>
</feature>
<gene>
    <name evidence="3" type="ORF">EDC57_0870</name>
</gene>
<dbReference type="PANTHER" id="PTHR33164">
    <property type="entry name" value="TRANSCRIPTIONAL REGULATOR, MARR FAMILY"/>
    <property type="match status" value="1"/>
</dbReference>
<dbReference type="SMART" id="SM00347">
    <property type="entry name" value="HTH_MARR"/>
    <property type="match status" value="1"/>
</dbReference>
<dbReference type="InterPro" id="IPR036388">
    <property type="entry name" value="WH-like_DNA-bd_sf"/>
</dbReference>
<dbReference type="Pfam" id="PF12802">
    <property type="entry name" value="MarR_2"/>
    <property type="match status" value="1"/>
</dbReference>
<protein>
    <submittedName>
        <fullName evidence="3">DNA-binding MarR family transcriptional regulator</fullName>
    </submittedName>
</protein>
<dbReference type="InterPro" id="IPR000835">
    <property type="entry name" value="HTH_MarR-typ"/>
</dbReference>
<dbReference type="GO" id="GO:0003677">
    <property type="term" value="F:DNA binding"/>
    <property type="evidence" value="ECO:0007669"/>
    <property type="project" value="UniProtKB-KW"/>
</dbReference>
<comment type="caution">
    <text evidence="3">The sequence shown here is derived from an EMBL/GenBank/DDBJ whole genome shotgun (WGS) entry which is preliminary data.</text>
</comment>
<dbReference type="GO" id="GO:0003700">
    <property type="term" value="F:DNA-binding transcription factor activity"/>
    <property type="evidence" value="ECO:0007669"/>
    <property type="project" value="InterPro"/>
</dbReference>
<dbReference type="Proteomes" id="UP000276634">
    <property type="component" value="Unassembled WGS sequence"/>
</dbReference>
<dbReference type="InterPro" id="IPR011991">
    <property type="entry name" value="ArsR-like_HTH"/>
</dbReference>
<dbReference type="GO" id="GO:0006950">
    <property type="term" value="P:response to stress"/>
    <property type="evidence" value="ECO:0007669"/>
    <property type="project" value="TreeGrafter"/>
</dbReference>
<name>A0A3N1YC48_9GAMM</name>
<dbReference type="EMBL" id="RJVI01000001">
    <property type="protein sequence ID" value="ROR34957.1"/>
    <property type="molecule type" value="Genomic_DNA"/>
</dbReference>
<evidence type="ECO:0000256" key="1">
    <source>
        <dbReference type="ARBA" id="ARBA00004496"/>
    </source>
</evidence>
<accession>A0A3N1YC48</accession>
<comment type="subcellular location">
    <subcellularLocation>
        <location evidence="1">Cytoplasm</location>
    </subcellularLocation>
</comment>
<dbReference type="AlphaFoldDB" id="A0A3N1YC48"/>
<proteinExistence type="predicted"/>
<evidence type="ECO:0000313" key="4">
    <source>
        <dbReference type="Proteomes" id="UP000276634"/>
    </source>
</evidence>
<dbReference type="Gene3D" id="1.10.10.10">
    <property type="entry name" value="Winged helix-like DNA-binding domain superfamily/Winged helix DNA-binding domain"/>
    <property type="match status" value="1"/>
</dbReference>
<dbReference type="PROSITE" id="PS50995">
    <property type="entry name" value="HTH_MARR_2"/>
    <property type="match status" value="1"/>
</dbReference>
<reference evidence="3 4" key="1">
    <citation type="submission" date="2018-11" db="EMBL/GenBank/DDBJ databases">
        <title>Genomic Encyclopedia of Type Strains, Phase IV (KMG-IV): sequencing the most valuable type-strain genomes for metagenomic binning, comparative biology and taxonomic classification.</title>
        <authorList>
            <person name="Goeker M."/>
        </authorList>
    </citation>
    <scope>NUCLEOTIDE SEQUENCE [LARGE SCALE GENOMIC DNA]</scope>
    <source>
        <strain evidence="3 4">DSM 100275</strain>
    </source>
</reference>
<dbReference type="GO" id="GO:0005737">
    <property type="term" value="C:cytoplasm"/>
    <property type="evidence" value="ECO:0007669"/>
    <property type="project" value="UniProtKB-SubCell"/>
</dbReference>
<organism evidence="3 4">
    <name type="scientific">Inmirania thermothiophila</name>
    <dbReference type="NCBI Taxonomy" id="1750597"/>
    <lineage>
        <taxon>Bacteria</taxon>
        <taxon>Pseudomonadati</taxon>
        <taxon>Pseudomonadota</taxon>
        <taxon>Gammaproteobacteria</taxon>
        <taxon>Chromatiales</taxon>
        <taxon>Ectothiorhodospiraceae</taxon>
        <taxon>Inmirania</taxon>
    </lineage>
</organism>
<dbReference type="InterPro" id="IPR036390">
    <property type="entry name" value="WH_DNA-bd_sf"/>
</dbReference>
<keyword evidence="4" id="KW-1185">Reference proteome</keyword>
<sequence>MDTEHRLYELLERIGRLLRPAPRSASGPRLQPVHLAALHYLARANRYSDGPAAVAEYLGLTKGTVSQSLRLLRREGLIEAVADGADGRRIHLRPTPAGERLLAEALPPPLWRRAAGALAPEAAEALAAGLTELLRALQRAHGGRTFGLCADCRHLRADPGGGHRCGLTGEPLAVEETRRLCRDQEPAA</sequence>
<dbReference type="PANTHER" id="PTHR33164:SF5">
    <property type="entry name" value="ORGANIC HYDROPEROXIDE RESISTANCE TRANSCRIPTIONAL REGULATOR"/>
    <property type="match status" value="1"/>
</dbReference>
<evidence type="ECO:0000313" key="3">
    <source>
        <dbReference type="EMBL" id="ROR34957.1"/>
    </source>
</evidence>
<dbReference type="InterPro" id="IPR039422">
    <property type="entry name" value="MarR/SlyA-like"/>
</dbReference>
<dbReference type="OrthoDB" id="5522755at2"/>
<evidence type="ECO:0000259" key="2">
    <source>
        <dbReference type="PROSITE" id="PS50995"/>
    </source>
</evidence>